<name>A0A2P2PBJ9_RHIMU</name>
<accession>A0A2P2PBJ9</accession>
<sequence length="17" mass="2005">MESDSQSPLLFFSQFLE</sequence>
<dbReference type="EMBL" id="GGEC01071585">
    <property type="protein sequence ID" value="MBX52069.1"/>
    <property type="molecule type" value="Transcribed_RNA"/>
</dbReference>
<protein>
    <submittedName>
        <fullName evidence="1">UDP-glucuronate 4-epimerase 6-like</fullName>
    </submittedName>
</protein>
<organism evidence="1">
    <name type="scientific">Rhizophora mucronata</name>
    <name type="common">Asiatic mangrove</name>
    <dbReference type="NCBI Taxonomy" id="61149"/>
    <lineage>
        <taxon>Eukaryota</taxon>
        <taxon>Viridiplantae</taxon>
        <taxon>Streptophyta</taxon>
        <taxon>Embryophyta</taxon>
        <taxon>Tracheophyta</taxon>
        <taxon>Spermatophyta</taxon>
        <taxon>Magnoliopsida</taxon>
        <taxon>eudicotyledons</taxon>
        <taxon>Gunneridae</taxon>
        <taxon>Pentapetalae</taxon>
        <taxon>rosids</taxon>
        <taxon>fabids</taxon>
        <taxon>Malpighiales</taxon>
        <taxon>Rhizophoraceae</taxon>
        <taxon>Rhizophora</taxon>
    </lineage>
</organism>
<evidence type="ECO:0000313" key="1">
    <source>
        <dbReference type="EMBL" id="MBX52069.1"/>
    </source>
</evidence>
<proteinExistence type="predicted"/>
<dbReference type="AlphaFoldDB" id="A0A2P2PBJ9"/>
<reference evidence="1" key="1">
    <citation type="submission" date="2018-02" db="EMBL/GenBank/DDBJ databases">
        <title>Rhizophora mucronata_Transcriptome.</title>
        <authorList>
            <person name="Meera S.P."/>
            <person name="Sreeshan A."/>
            <person name="Augustine A."/>
        </authorList>
    </citation>
    <scope>NUCLEOTIDE SEQUENCE</scope>
    <source>
        <tissue evidence="1">Leaf</tissue>
    </source>
</reference>